<accession>A0A5C7HMW0</accession>
<dbReference type="OrthoDB" id="498204at2759"/>
<keyword evidence="2" id="KW-0285">Flavoprotein</keyword>
<evidence type="ECO:0000256" key="5">
    <source>
        <dbReference type="ARBA" id="ARBA00036066"/>
    </source>
</evidence>
<dbReference type="AlphaFoldDB" id="A0A5C7HMW0"/>
<evidence type="ECO:0000256" key="6">
    <source>
        <dbReference type="ARBA" id="ARBA00037941"/>
    </source>
</evidence>
<dbReference type="PANTHER" id="PTHR43104:SF4">
    <property type="entry name" value="L-2-HYDROXYGLUTARATE DEHYDROGENASE, MITOCHONDRIAL"/>
    <property type="match status" value="1"/>
</dbReference>
<comment type="cofactor">
    <cofactor evidence="1">
        <name>FAD</name>
        <dbReference type="ChEBI" id="CHEBI:57692"/>
    </cofactor>
</comment>
<dbReference type="PANTHER" id="PTHR43104">
    <property type="entry name" value="L-2-HYDROXYGLUTARATE DEHYDROGENASE, MITOCHONDRIAL"/>
    <property type="match status" value="1"/>
</dbReference>
<dbReference type="GO" id="GO:0047545">
    <property type="term" value="F:(S)-2-hydroxyglutarate dehydrogenase activity"/>
    <property type="evidence" value="ECO:0007669"/>
    <property type="project" value="UniProtKB-EC"/>
</dbReference>
<keyword evidence="11" id="KW-1185">Reference proteome</keyword>
<evidence type="ECO:0000256" key="3">
    <source>
        <dbReference type="ARBA" id="ARBA00022827"/>
    </source>
</evidence>
<gene>
    <name evidence="10" type="ORF">EZV62_015884</name>
</gene>
<feature type="domain" description="FAD dependent oxidoreductase" evidence="9">
    <location>
        <begin position="17"/>
        <end position="70"/>
    </location>
</feature>
<sequence>MLKQTFGRRGVAKEKLDCVVIGAGVVGIAIARELAPKGREVLVLDSAPTFGTGTTSRHSQVIHAGIYYPLNSLKGEETHGVPGLVNLFGIESPGLTSSMAIAEYVATRFLR</sequence>
<dbReference type="EMBL" id="VAHF01000007">
    <property type="protein sequence ID" value="TXG58055.1"/>
    <property type="molecule type" value="Genomic_DNA"/>
</dbReference>
<dbReference type="EC" id="1.1.99.2" evidence="7"/>
<evidence type="ECO:0000256" key="8">
    <source>
        <dbReference type="ARBA" id="ARBA00041137"/>
    </source>
</evidence>
<comment type="caution">
    <text evidence="10">The sequence shown here is derived from an EMBL/GenBank/DDBJ whole genome shotgun (WGS) entry which is preliminary data.</text>
</comment>
<dbReference type="Proteomes" id="UP000323000">
    <property type="component" value="Chromosome 7"/>
</dbReference>
<comment type="similarity">
    <text evidence="6">Belongs to the L2HGDH family.</text>
</comment>
<reference evidence="11" key="1">
    <citation type="journal article" date="2019" name="Gigascience">
        <title>De novo genome assembly of the endangered Acer yangbiense, a plant species with extremely small populations endemic to Yunnan Province, China.</title>
        <authorList>
            <person name="Yang J."/>
            <person name="Wariss H.M."/>
            <person name="Tao L."/>
            <person name="Zhang R."/>
            <person name="Yun Q."/>
            <person name="Hollingsworth P."/>
            <person name="Dao Z."/>
            <person name="Luo G."/>
            <person name="Guo H."/>
            <person name="Ma Y."/>
            <person name="Sun W."/>
        </authorList>
    </citation>
    <scope>NUCLEOTIDE SEQUENCE [LARGE SCALE GENOMIC DNA]</scope>
    <source>
        <strain evidence="11">cv. Malutang</strain>
    </source>
</reference>
<dbReference type="Pfam" id="PF01266">
    <property type="entry name" value="DAO"/>
    <property type="match status" value="1"/>
</dbReference>
<proteinExistence type="inferred from homology"/>
<keyword evidence="4" id="KW-0560">Oxidoreductase</keyword>
<dbReference type="Gene3D" id="3.50.50.60">
    <property type="entry name" value="FAD/NAD(P)-binding domain"/>
    <property type="match status" value="2"/>
</dbReference>
<dbReference type="SUPFAM" id="SSF51905">
    <property type="entry name" value="FAD/NAD(P)-binding domain"/>
    <property type="match status" value="1"/>
</dbReference>
<comment type="catalytic activity">
    <reaction evidence="5">
        <text>(S)-2-hydroxyglutarate + A = 2-oxoglutarate + AH2</text>
        <dbReference type="Rhea" id="RHEA:21252"/>
        <dbReference type="ChEBI" id="CHEBI:13193"/>
        <dbReference type="ChEBI" id="CHEBI:16782"/>
        <dbReference type="ChEBI" id="CHEBI:16810"/>
        <dbReference type="ChEBI" id="CHEBI:17499"/>
        <dbReference type="EC" id="1.1.99.2"/>
    </reaction>
</comment>
<evidence type="ECO:0000259" key="9">
    <source>
        <dbReference type="Pfam" id="PF01266"/>
    </source>
</evidence>
<keyword evidence="3" id="KW-0274">FAD</keyword>
<evidence type="ECO:0000256" key="7">
    <source>
        <dbReference type="ARBA" id="ARBA00038878"/>
    </source>
</evidence>
<dbReference type="InterPro" id="IPR006076">
    <property type="entry name" value="FAD-dep_OxRdtase"/>
</dbReference>
<organism evidence="10 11">
    <name type="scientific">Acer yangbiense</name>
    <dbReference type="NCBI Taxonomy" id="1000413"/>
    <lineage>
        <taxon>Eukaryota</taxon>
        <taxon>Viridiplantae</taxon>
        <taxon>Streptophyta</taxon>
        <taxon>Embryophyta</taxon>
        <taxon>Tracheophyta</taxon>
        <taxon>Spermatophyta</taxon>
        <taxon>Magnoliopsida</taxon>
        <taxon>eudicotyledons</taxon>
        <taxon>Gunneridae</taxon>
        <taxon>Pentapetalae</taxon>
        <taxon>rosids</taxon>
        <taxon>malvids</taxon>
        <taxon>Sapindales</taxon>
        <taxon>Sapindaceae</taxon>
        <taxon>Hippocastanoideae</taxon>
        <taxon>Acereae</taxon>
        <taxon>Acer</taxon>
    </lineage>
</organism>
<evidence type="ECO:0000256" key="2">
    <source>
        <dbReference type="ARBA" id="ARBA00022630"/>
    </source>
</evidence>
<name>A0A5C7HMW0_9ROSI</name>
<evidence type="ECO:0000313" key="11">
    <source>
        <dbReference type="Proteomes" id="UP000323000"/>
    </source>
</evidence>
<evidence type="ECO:0000256" key="1">
    <source>
        <dbReference type="ARBA" id="ARBA00001974"/>
    </source>
</evidence>
<evidence type="ECO:0000256" key="4">
    <source>
        <dbReference type="ARBA" id="ARBA00023002"/>
    </source>
</evidence>
<protein>
    <recommendedName>
        <fullName evidence="8">L-2-hydroxyglutarate dehydrogenase, mitochondrial</fullName>
        <ecNumber evidence="7">1.1.99.2</ecNumber>
    </recommendedName>
</protein>
<dbReference type="InterPro" id="IPR036188">
    <property type="entry name" value="FAD/NAD-bd_sf"/>
</dbReference>
<evidence type="ECO:0000313" key="10">
    <source>
        <dbReference type="EMBL" id="TXG58055.1"/>
    </source>
</evidence>